<dbReference type="EMBL" id="OM869647">
    <property type="protein sequence ID" value="UPW41678.1"/>
    <property type="molecule type" value="Genomic_DNA"/>
</dbReference>
<evidence type="ECO:0000313" key="1">
    <source>
        <dbReference type="EMBL" id="UPW41678.1"/>
    </source>
</evidence>
<name>A0A976N2A4_9VIRU</name>
<accession>A0A976N2A4</accession>
<organism evidence="1">
    <name type="scientific">Peromfec virus RodF8_22</name>
    <dbReference type="NCBI Taxonomy" id="2929364"/>
    <lineage>
        <taxon>Viruses</taxon>
        <taxon>Monodnaviria</taxon>
        <taxon>Sangervirae</taxon>
        <taxon>Phixviricota</taxon>
        <taxon>Malgrandaviricetes</taxon>
        <taxon>Petitvirales</taxon>
        <taxon>Microviridae</taxon>
    </lineage>
</organism>
<protein>
    <submittedName>
        <fullName evidence="1">Uncharacterized protein</fullName>
    </submittedName>
</protein>
<proteinExistence type="predicted"/>
<reference evidence="1" key="1">
    <citation type="submission" date="2022-02" db="EMBL/GenBank/DDBJ databases">
        <title>Towards deciphering the DNA virus diversity associated with rodent species in the families Cricetidae and Heteromyidae.</title>
        <authorList>
            <person name="Lund M."/>
            <person name="Larsen B.B."/>
            <person name="Gryseels S."/>
            <person name="Kraberger S."/>
            <person name="Rowsey D.M."/>
            <person name="Steger L."/>
            <person name="Yule K.M."/>
            <person name="Upham N.S."/>
            <person name="Worobey M."/>
            <person name="Van Doorslaer K."/>
            <person name="Varsani A."/>
        </authorList>
    </citation>
    <scope>NUCLEOTIDE SEQUENCE</scope>
    <source>
        <strain evidence="1">NeonRodF8_22</strain>
    </source>
</reference>
<sequence>MATKLLCTHYNNPGNIRSVTGKPWIGEIENGKHHFCHFSKIEYGFRAMNRLLIHYITRLYLTTIFDIINRWAPPIENDTSSYISMVCDFMNFDKFDTVTEEHIPEIIAAITCVEQGFSTDHYEKILRDIKTYSANKQL</sequence>